<feature type="region of interest" description="Disordered" evidence="1">
    <location>
        <begin position="93"/>
        <end position="117"/>
    </location>
</feature>
<evidence type="ECO:0000313" key="2">
    <source>
        <dbReference type="EMBL" id="GFS81645.1"/>
    </source>
</evidence>
<gene>
    <name evidence="2" type="ORF">NPIL_538051</name>
</gene>
<dbReference type="Proteomes" id="UP000887013">
    <property type="component" value="Unassembled WGS sequence"/>
</dbReference>
<sequence length="117" mass="13655">MVFILFLDRQKVTENVPFQINNSISKDSNDLLVHRTSIRSNNTTNSIEIEIQTSVPPHVRNKEENISHTADNLFSKKYFPPIALPVILHRKRRNRVRTQNKGPRFPPSLNPELEKRD</sequence>
<accession>A0A8X6MWK2</accession>
<organism evidence="2 3">
    <name type="scientific">Nephila pilipes</name>
    <name type="common">Giant wood spider</name>
    <name type="synonym">Nephila maculata</name>
    <dbReference type="NCBI Taxonomy" id="299642"/>
    <lineage>
        <taxon>Eukaryota</taxon>
        <taxon>Metazoa</taxon>
        <taxon>Ecdysozoa</taxon>
        <taxon>Arthropoda</taxon>
        <taxon>Chelicerata</taxon>
        <taxon>Arachnida</taxon>
        <taxon>Araneae</taxon>
        <taxon>Araneomorphae</taxon>
        <taxon>Entelegynae</taxon>
        <taxon>Araneoidea</taxon>
        <taxon>Nephilidae</taxon>
        <taxon>Nephila</taxon>
    </lineage>
</organism>
<dbReference type="EMBL" id="BMAW01051641">
    <property type="protein sequence ID" value="GFS81645.1"/>
    <property type="molecule type" value="Genomic_DNA"/>
</dbReference>
<reference evidence="2" key="1">
    <citation type="submission" date="2020-08" db="EMBL/GenBank/DDBJ databases">
        <title>Multicomponent nature underlies the extraordinary mechanical properties of spider dragline silk.</title>
        <authorList>
            <person name="Kono N."/>
            <person name="Nakamura H."/>
            <person name="Mori M."/>
            <person name="Yoshida Y."/>
            <person name="Ohtoshi R."/>
            <person name="Malay A.D."/>
            <person name="Moran D.A.P."/>
            <person name="Tomita M."/>
            <person name="Numata K."/>
            <person name="Arakawa K."/>
        </authorList>
    </citation>
    <scope>NUCLEOTIDE SEQUENCE</scope>
</reference>
<evidence type="ECO:0000256" key="1">
    <source>
        <dbReference type="SAM" id="MobiDB-lite"/>
    </source>
</evidence>
<name>A0A8X6MWK2_NEPPI</name>
<proteinExistence type="predicted"/>
<evidence type="ECO:0000313" key="3">
    <source>
        <dbReference type="Proteomes" id="UP000887013"/>
    </source>
</evidence>
<comment type="caution">
    <text evidence="2">The sequence shown here is derived from an EMBL/GenBank/DDBJ whole genome shotgun (WGS) entry which is preliminary data.</text>
</comment>
<protein>
    <submittedName>
        <fullName evidence="2">Uncharacterized protein</fullName>
    </submittedName>
</protein>
<dbReference type="AlphaFoldDB" id="A0A8X6MWK2"/>
<keyword evidence="3" id="KW-1185">Reference proteome</keyword>